<dbReference type="EMBL" id="BNJF01000003">
    <property type="protein sequence ID" value="GHO47747.1"/>
    <property type="molecule type" value="Genomic_DNA"/>
</dbReference>
<evidence type="ECO:0000313" key="4">
    <source>
        <dbReference type="EMBL" id="GHO47747.1"/>
    </source>
</evidence>
<evidence type="ECO:0000313" key="5">
    <source>
        <dbReference type="Proteomes" id="UP000612362"/>
    </source>
</evidence>
<keyword evidence="2" id="KW-0521">NADP</keyword>
<accession>A0A8J3I0K1</accession>
<dbReference type="InterPro" id="IPR036291">
    <property type="entry name" value="NAD(P)-bd_dom_sf"/>
</dbReference>
<evidence type="ECO:0000256" key="2">
    <source>
        <dbReference type="ARBA" id="ARBA00022857"/>
    </source>
</evidence>
<reference evidence="4" key="1">
    <citation type="submission" date="2020-10" db="EMBL/GenBank/DDBJ databases">
        <title>Taxonomic study of unclassified bacteria belonging to the class Ktedonobacteria.</title>
        <authorList>
            <person name="Yabe S."/>
            <person name="Wang C.M."/>
            <person name="Zheng Y."/>
            <person name="Sakai Y."/>
            <person name="Cavaletti L."/>
            <person name="Monciardini P."/>
            <person name="Donadio S."/>
        </authorList>
    </citation>
    <scope>NUCLEOTIDE SEQUENCE</scope>
    <source>
        <strain evidence="4">SOSP1-1</strain>
    </source>
</reference>
<gene>
    <name evidence="4" type="ORF">KSX_59100</name>
</gene>
<dbReference type="CDD" id="cd05251">
    <property type="entry name" value="NmrA_like_SDR_a"/>
    <property type="match status" value="1"/>
</dbReference>
<evidence type="ECO:0000259" key="3">
    <source>
        <dbReference type="Pfam" id="PF05368"/>
    </source>
</evidence>
<comment type="caution">
    <text evidence="4">The sequence shown here is derived from an EMBL/GenBank/DDBJ whole genome shotgun (WGS) entry which is preliminary data.</text>
</comment>
<proteinExistence type="inferred from homology"/>
<dbReference type="AlphaFoldDB" id="A0A8J3I0K1"/>
<evidence type="ECO:0000256" key="1">
    <source>
        <dbReference type="ARBA" id="ARBA00006328"/>
    </source>
</evidence>
<organism evidence="4 5">
    <name type="scientific">Ktedonospora formicarum</name>
    <dbReference type="NCBI Taxonomy" id="2778364"/>
    <lineage>
        <taxon>Bacteria</taxon>
        <taxon>Bacillati</taxon>
        <taxon>Chloroflexota</taxon>
        <taxon>Ktedonobacteria</taxon>
        <taxon>Ktedonobacterales</taxon>
        <taxon>Ktedonobacteraceae</taxon>
        <taxon>Ktedonospora</taxon>
    </lineage>
</organism>
<dbReference type="RefSeq" id="WP_220196987.1">
    <property type="nucleotide sequence ID" value="NZ_BNJF01000003.1"/>
</dbReference>
<dbReference type="Gene3D" id="3.90.25.10">
    <property type="entry name" value="UDP-galactose 4-epimerase, domain 1"/>
    <property type="match status" value="1"/>
</dbReference>
<dbReference type="Pfam" id="PF05368">
    <property type="entry name" value="NmrA"/>
    <property type="match status" value="1"/>
</dbReference>
<name>A0A8J3I0K1_9CHLR</name>
<dbReference type="InterPro" id="IPR051164">
    <property type="entry name" value="NmrA-like_oxidored"/>
</dbReference>
<protein>
    <recommendedName>
        <fullName evidence="3">NmrA-like domain-containing protein</fullName>
    </recommendedName>
</protein>
<sequence>MTLLNETIIVLGATGRQGGATARHLLAKGWRVKALTRDPNKPAARALQQAGAEIIQSDSEDRDSLEAAMQGAYGVFSVQGYEQEARQGKNVADAARQASIQHFIYSSMQSAEGQARAGSSAAMSKWEIEQYIEASDLPATILRPATFMEDVIGPSFGVSNGTFAIAIKPDGMMRLIAVDDIGVFAALAFERPDVYLGRMIEIAGDMLTPPQIAAAISRATGRMILTSRSRLRPSVSKVRRLLVCSDMRMRQSTIWIFLRYASSTLI</sequence>
<dbReference type="PANTHER" id="PTHR42748:SF7">
    <property type="entry name" value="NMRA LIKE REDOX SENSOR 1-RELATED"/>
    <property type="match status" value="1"/>
</dbReference>
<dbReference type="SUPFAM" id="SSF51735">
    <property type="entry name" value="NAD(P)-binding Rossmann-fold domains"/>
    <property type="match status" value="1"/>
</dbReference>
<comment type="similarity">
    <text evidence="1">Belongs to the NmrA-type oxidoreductase family.</text>
</comment>
<keyword evidence="5" id="KW-1185">Reference proteome</keyword>
<dbReference type="Gene3D" id="3.40.50.720">
    <property type="entry name" value="NAD(P)-binding Rossmann-like Domain"/>
    <property type="match status" value="1"/>
</dbReference>
<feature type="domain" description="NmrA-like" evidence="3">
    <location>
        <begin position="5"/>
        <end position="224"/>
    </location>
</feature>
<dbReference type="PANTHER" id="PTHR42748">
    <property type="entry name" value="NITROGEN METABOLITE REPRESSION PROTEIN NMRA FAMILY MEMBER"/>
    <property type="match status" value="1"/>
</dbReference>
<dbReference type="Proteomes" id="UP000612362">
    <property type="component" value="Unassembled WGS sequence"/>
</dbReference>
<dbReference type="InterPro" id="IPR008030">
    <property type="entry name" value="NmrA-like"/>
</dbReference>